<dbReference type="PROSITE" id="PS50082">
    <property type="entry name" value="WD_REPEATS_2"/>
    <property type="match status" value="3"/>
</dbReference>
<dbReference type="InterPro" id="IPR053826">
    <property type="entry name" value="WDR75"/>
</dbReference>
<evidence type="ECO:0000256" key="3">
    <source>
        <dbReference type="ARBA" id="ARBA00022552"/>
    </source>
</evidence>
<feature type="region of interest" description="Disordered" evidence="9">
    <location>
        <begin position="730"/>
        <end position="772"/>
    </location>
</feature>
<evidence type="ECO:0000256" key="6">
    <source>
        <dbReference type="ARBA" id="ARBA00023163"/>
    </source>
</evidence>
<evidence type="ECO:0000256" key="5">
    <source>
        <dbReference type="ARBA" id="ARBA00022737"/>
    </source>
</evidence>
<dbReference type="InterPro" id="IPR036322">
    <property type="entry name" value="WD40_repeat_dom_sf"/>
</dbReference>
<dbReference type="InterPro" id="IPR015943">
    <property type="entry name" value="WD40/YVTN_repeat-like_dom_sf"/>
</dbReference>
<gene>
    <name evidence="11" type="primary">LOC107714378</name>
</gene>
<dbReference type="InterPro" id="IPR001680">
    <property type="entry name" value="WD40_rpt"/>
</dbReference>
<evidence type="ECO:0000256" key="8">
    <source>
        <dbReference type="PROSITE-ProRule" id="PRU00221"/>
    </source>
</evidence>
<dbReference type="GO" id="GO:0006364">
    <property type="term" value="P:rRNA processing"/>
    <property type="evidence" value="ECO:0007669"/>
    <property type="project" value="UniProtKB-KW"/>
</dbReference>
<dbReference type="SUPFAM" id="SSF50998">
    <property type="entry name" value="Quinoprotein alcohol dehydrogenase-like"/>
    <property type="match status" value="1"/>
</dbReference>
<dbReference type="AlphaFoldDB" id="A0A673JBJ9"/>
<organism evidence="11 12">
    <name type="scientific">Sinocyclocheilus rhinocerous</name>
    <dbReference type="NCBI Taxonomy" id="307959"/>
    <lineage>
        <taxon>Eukaryota</taxon>
        <taxon>Metazoa</taxon>
        <taxon>Chordata</taxon>
        <taxon>Craniata</taxon>
        <taxon>Vertebrata</taxon>
        <taxon>Euteleostomi</taxon>
        <taxon>Actinopterygii</taxon>
        <taxon>Neopterygii</taxon>
        <taxon>Teleostei</taxon>
        <taxon>Ostariophysi</taxon>
        <taxon>Cypriniformes</taxon>
        <taxon>Cyprinidae</taxon>
        <taxon>Cyprininae</taxon>
        <taxon>Sinocyclocheilus</taxon>
    </lineage>
</organism>
<dbReference type="SUPFAM" id="SSF50978">
    <property type="entry name" value="WD40 repeat-like"/>
    <property type="match status" value="1"/>
</dbReference>
<evidence type="ECO:0000256" key="2">
    <source>
        <dbReference type="ARBA" id="ARBA00022517"/>
    </source>
</evidence>
<dbReference type="GO" id="GO:0003723">
    <property type="term" value="F:RNA binding"/>
    <property type="evidence" value="ECO:0007669"/>
    <property type="project" value="InterPro"/>
</dbReference>
<dbReference type="Pfam" id="PF23869">
    <property type="entry name" value="Beta-prop_WDR75_1st"/>
    <property type="match status" value="1"/>
</dbReference>
<dbReference type="GO" id="GO:2000234">
    <property type="term" value="P:positive regulation of rRNA processing"/>
    <property type="evidence" value="ECO:0007669"/>
    <property type="project" value="TreeGrafter"/>
</dbReference>
<feature type="repeat" description="WD" evidence="8">
    <location>
        <begin position="53"/>
        <end position="95"/>
    </location>
</feature>
<proteinExistence type="predicted"/>
<dbReference type="GO" id="GO:0032040">
    <property type="term" value="C:small-subunit processome"/>
    <property type="evidence" value="ECO:0007669"/>
    <property type="project" value="InterPro"/>
</dbReference>
<evidence type="ECO:0000313" key="12">
    <source>
        <dbReference type="Proteomes" id="UP000472270"/>
    </source>
</evidence>
<keyword evidence="3" id="KW-0698">rRNA processing</keyword>
<dbReference type="Ensembl" id="ENSSRHT00000048707.1">
    <property type="protein sequence ID" value="ENSSRHP00000047378.1"/>
    <property type="gene ID" value="ENSSRHG00000023874.1"/>
</dbReference>
<reference evidence="11" key="1">
    <citation type="submission" date="2025-08" db="UniProtKB">
        <authorList>
            <consortium name="Ensembl"/>
        </authorList>
    </citation>
    <scope>IDENTIFICATION</scope>
</reference>
<dbReference type="Pfam" id="PF23769">
    <property type="entry name" value="Beta-prop_WDR75_2nd"/>
    <property type="match status" value="1"/>
</dbReference>
<keyword evidence="2" id="KW-0690">Ribosome biogenesis</keyword>
<evidence type="ECO:0000256" key="9">
    <source>
        <dbReference type="SAM" id="MobiDB-lite"/>
    </source>
</evidence>
<dbReference type="InterPro" id="IPR057644">
    <property type="entry name" value="Beta-prop_WDR75_2nd"/>
</dbReference>
<dbReference type="SMART" id="SM00320">
    <property type="entry name" value="WD40"/>
    <property type="match status" value="7"/>
</dbReference>
<dbReference type="Gene3D" id="2.130.10.10">
    <property type="entry name" value="YVTN repeat-like/Quinoprotein amine dehydrogenase"/>
    <property type="match status" value="3"/>
</dbReference>
<dbReference type="PROSITE" id="PS50294">
    <property type="entry name" value="WD_REPEATS_REGION"/>
    <property type="match status" value="1"/>
</dbReference>
<feature type="domain" description="WD repeat-containing protein 75 second beta-propeller" evidence="10">
    <location>
        <begin position="334"/>
        <end position="633"/>
    </location>
</feature>
<dbReference type="Proteomes" id="UP000472270">
    <property type="component" value="Unassembled WGS sequence"/>
</dbReference>
<feature type="repeat" description="WD" evidence="8">
    <location>
        <begin position="432"/>
        <end position="465"/>
    </location>
</feature>
<feature type="repeat" description="WD" evidence="8">
    <location>
        <begin position="193"/>
        <end position="224"/>
    </location>
</feature>
<sequence length="795" mass="89104">MVEQSEVRVVRCGGSKINLRPPIISTDSRFVLCASGDSVKVYSTRTEEWLHSLQGHTNQVTGITLNPANHLQVYSCSADGTVKLWDFIDGILIKTFIIGYPLFAIYVSEKHDGIVFLHIAMDTDSKNECFQLVAVHLPKSAEQEVEAKELSAVSSRISPNPSCTAFGREVRAHSALSFSVVITFFLFFLKDLSKGAKNAFTCIACHPADDCIATGHEDGKIRLWRNFIHTKEYTYSTQHWHHNAVNTVCFTPEGTNLLSGGIESVLVQWQYGAGNRKEFLPRLGGSILHVSTSSDGQLFCTSHSDNKITVIESSFKVCGVIQGLVKGDAVLTDLMIDPRSKALVLNGKPGHLQFYSLLRDKHLYNLDIVQQEYIYEAGLDQFEVVKAAFDIKGYWLATVEERGQKSSDLEFSLKLWAYDERTQSFVLNTTITAAHTDRIMSMCFSSSEETTMLVTTAEDGQFKAWCQGADDQNFWSCDFVGSYHNLKPTNCSFSADSSLLAVSFQEVITIWSPDTWELLTTLCQPPGVVRDLCFGQLSCSKYLIATTTRNLLCCWNLLTCFPVPPRMNIIIIYSAALFVFKPNEPRPLFTHKNVCSEKMHRAVFVPREEPLNNCDESSQWLNRSQLYFLTQNMDLLTFSTATEEDRMLSSSKRLVIDDSVAVTPFYLLLGKHRQQQQKLNTPSHPAADKPQQPQGSVTITELLHTPAHVLPAASVLCSMFVSSLLISNTGQEMNSEKEEEHSEEEMEACDSQQELRAQGSVDEVTPKLSKAQERELKRVRKTDFSWMAGLIDSKP</sequence>
<keyword evidence="4 8" id="KW-0853">WD repeat</keyword>
<dbReference type="PANTHER" id="PTHR44215">
    <property type="entry name" value="WD REPEAT-CONTAINING PROTEIN 75"/>
    <property type="match status" value="1"/>
</dbReference>
<reference evidence="11" key="2">
    <citation type="submission" date="2025-09" db="UniProtKB">
        <authorList>
            <consortium name="Ensembl"/>
        </authorList>
    </citation>
    <scope>IDENTIFICATION</scope>
</reference>
<feature type="region of interest" description="Disordered" evidence="9">
    <location>
        <begin position="674"/>
        <end position="693"/>
    </location>
</feature>
<keyword evidence="7" id="KW-0539">Nucleus</keyword>
<evidence type="ECO:0000313" key="11">
    <source>
        <dbReference type="Ensembl" id="ENSSRHP00000047378.1"/>
    </source>
</evidence>
<protein>
    <submittedName>
        <fullName evidence="11">WD repeat-containing protein 75-like</fullName>
    </submittedName>
</protein>
<comment type="subcellular location">
    <subcellularLocation>
        <location evidence="1">Nucleus</location>
        <location evidence="1">Nucleolus</location>
    </subcellularLocation>
</comment>
<dbReference type="InterPro" id="IPR011047">
    <property type="entry name" value="Quinoprotein_ADH-like_sf"/>
</dbReference>
<dbReference type="GO" id="GO:0045943">
    <property type="term" value="P:positive regulation of transcription by RNA polymerase I"/>
    <property type="evidence" value="ECO:0007669"/>
    <property type="project" value="InterPro"/>
</dbReference>
<accession>A0A673JBJ9</accession>
<evidence type="ECO:0000256" key="4">
    <source>
        <dbReference type="ARBA" id="ARBA00022574"/>
    </source>
</evidence>
<name>A0A673JBJ9_9TELE</name>
<keyword evidence="12" id="KW-1185">Reference proteome</keyword>
<dbReference type="PANTHER" id="PTHR44215:SF1">
    <property type="entry name" value="WD REPEAT-CONTAINING PROTEIN 75"/>
    <property type="match status" value="1"/>
</dbReference>
<keyword evidence="6" id="KW-0804">Transcription</keyword>
<evidence type="ECO:0000256" key="7">
    <source>
        <dbReference type="ARBA" id="ARBA00023242"/>
    </source>
</evidence>
<evidence type="ECO:0000256" key="1">
    <source>
        <dbReference type="ARBA" id="ARBA00004604"/>
    </source>
</evidence>
<keyword evidence="5" id="KW-0677">Repeat</keyword>
<evidence type="ECO:0000259" key="10">
    <source>
        <dbReference type="Pfam" id="PF23769"/>
    </source>
</evidence>